<dbReference type="Proteomes" id="UP001153678">
    <property type="component" value="Unassembled WGS sequence"/>
</dbReference>
<feature type="non-terminal residue" evidence="1">
    <location>
        <position position="88"/>
    </location>
</feature>
<dbReference type="EMBL" id="CAMKVN010002932">
    <property type="protein sequence ID" value="CAI2183108.1"/>
    <property type="molecule type" value="Genomic_DNA"/>
</dbReference>
<gene>
    <name evidence="1" type="ORF">FWILDA_LOCUS10914</name>
</gene>
<accession>A0A9W4SVL3</accession>
<evidence type="ECO:0000313" key="2">
    <source>
        <dbReference type="Proteomes" id="UP001153678"/>
    </source>
</evidence>
<reference evidence="1" key="1">
    <citation type="submission" date="2022-08" db="EMBL/GenBank/DDBJ databases">
        <authorList>
            <person name="Kallberg Y."/>
            <person name="Tangrot J."/>
            <person name="Rosling A."/>
        </authorList>
    </citation>
    <scope>NUCLEOTIDE SEQUENCE</scope>
    <source>
        <strain evidence="1">Wild A</strain>
    </source>
</reference>
<proteinExistence type="predicted"/>
<sequence length="88" mass="9901">YKNIHIKLESARPNDLPIAIRIEHRKCLSVKNFIEISCSLIASTSASFQLIKIDESQGVIGNHKRIRNKVRVKALVIKKTDFDAVATS</sequence>
<organism evidence="1 2">
    <name type="scientific">Funneliformis geosporum</name>
    <dbReference type="NCBI Taxonomy" id="1117311"/>
    <lineage>
        <taxon>Eukaryota</taxon>
        <taxon>Fungi</taxon>
        <taxon>Fungi incertae sedis</taxon>
        <taxon>Mucoromycota</taxon>
        <taxon>Glomeromycotina</taxon>
        <taxon>Glomeromycetes</taxon>
        <taxon>Glomerales</taxon>
        <taxon>Glomeraceae</taxon>
        <taxon>Funneliformis</taxon>
    </lineage>
</organism>
<name>A0A9W4SVL3_9GLOM</name>
<evidence type="ECO:0000313" key="1">
    <source>
        <dbReference type="EMBL" id="CAI2183108.1"/>
    </source>
</evidence>
<dbReference type="AlphaFoldDB" id="A0A9W4SVL3"/>
<comment type="caution">
    <text evidence="1">The sequence shown here is derived from an EMBL/GenBank/DDBJ whole genome shotgun (WGS) entry which is preliminary data.</text>
</comment>
<protein>
    <submittedName>
        <fullName evidence="1">9326_t:CDS:1</fullName>
    </submittedName>
</protein>
<keyword evidence="2" id="KW-1185">Reference proteome</keyword>